<protein>
    <submittedName>
        <fullName evidence="2">Uncharacterized protein</fullName>
    </submittedName>
</protein>
<evidence type="ECO:0000313" key="2">
    <source>
        <dbReference type="EMBL" id="GGG76261.1"/>
    </source>
</evidence>
<sequence>MLNFDQKLAVIASFEELQRNDVSLGRVNFQYEDSLYDRKNVIYHLHPNGNGYVYAGLLNGYPTDDKGLVNIRDFSEESLRTLIREAIDSLSRREEAPEPKPSRRRKKVKEEEWYGLSDQKLILKLEDDMWYIYSGLNLEMAFETYEEAVQYMDEEGFARS</sequence>
<comment type="caution">
    <text evidence="2">The sequence shown here is derived from an EMBL/GenBank/DDBJ whole genome shotgun (WGS) entry which is preliminary data.</text>
</comment>
<feature type="region of interest" description="Disordered" evidence="1">
    <location>
        <begin position="90"/>
        <end position="109"/>
    </location>
</feature>
<accession>A0A917HET6</accession>
<dbReference type="AlphaFoldDB" id="A0A917HET6"/>
<evidence type="ECO:0000256" key="1">
    <source>
        <dbReference type="SAM" id="MobiDB-lite"/>
    </source>
</evidence>
<name>A0A917HET6_9BACL</name>
<evidence type="ECO:0000313" key="3">
    <source>
        <dbReference type="Proteomes" id="UP000600247"/>
    </source>
</evidence>
<keyword evidence="3" id="KW-1185">Reference proteome</keyword>
<proteinExistence type="predicted"/>
<organism evidence="2 3">
    <name type="scientific">Paenibacillus radicis</name>
    <name type="common">ex Gao et al. 2016</name>
    <dbReference type="NCBI Taxonomy" id="1737354"/>
    <lineage>
        <taxon>Bacteria</taxon>
        <taxon>Bacillati</taxon>
        <taxon>Bacillota</taxon>
        <taxon>Bacilli</taxon>
        <taxon>Bacillales</taxon>
        <taxon>Paenibacillaceae</taxon>
        <taxon>Paenibacillus</taxon>
    </lineage>
</organism>
<dbReference type="RefSeq" id="WP_188890583.1">
    <property type="nucleotide sequence ID" value="NZ_BMHY01000007.1"/>
</dbReference>
<feature type="compositionally biased region" description="Basic and acidic residues" evidence="1">
    <location>
        <begin position="90"/>
        <end position="101"/>
    </location>
</feature>
<gene>
    <name evidence="2" type="ORF">GCM10010918_35950</name>
</gene>
<dbReference type="Proteomes" id="UP000600247">
    <property type="component" value="Unassembled WGS sequence"/>
</dbReference>
<reference evidence="2 3" key="1">
    <citation type="journal article" date="2014" name="Int. J. Syst. Evol. Microbiol.">
        <title>Complete genome sequence of Corynebacterium casei LMG S-19264T (=DSM 44701T), isolated from a smear-ripened cheese.</title>
        <authorList>
            <consortium name="US DOE Joint Genome Institute (JGI-PGF)"/>
            <person name="Walter F."/>
            <person name="Albersmeier A."/>
            <person name="Kalinowski J."/>
            <person name="Ruckert C."/>
        </authorList>
    </citation>
    <scope>NUCLEOTIDE SEQUENCE [LARGE SCALE GENOMIC DNA]</scope>
    <source>
        <strain evidence="2 3">CGMCC 1.15286</strain>
    </source>
</reference>
<dbReference type="EMBL" id="BMHY01000007">
    <property type="protein sequence ID" value="GGG76261.1"/>
    <property type="molecule type" value="Genomic_DNA"/>
</dbReference>